<protein>
    <submittedName>
        <fullName evidence="2">Uncharacterized protein</fullName>
    </submittedName>
</protein>
<accession>A0A2I0IBV0</accession>
<organism evidence="2 3">
    <name type="scientific">Punica granatum</name>
    <name type="common">Pomegranate</name>
    <dbReference type="NCBI Taxonomy" id="22663"/>
    <lineage>
        <taxon>Eukaryota</taxon>
        <taxon>Viridiplantae</taxon>
        <taxon>Streptophyta</taxon>
        <taxon>Embryophyta</taxon>
        <taxon>Tracheophyta</taxon>
        <taxon>Spermatophyta</taxon>
        <taxon>Magnoliopsida</taxon>
        <taxon>eudicotyledons</taxon>
        <taxon>Gunneridae</taxon>
        <taxon>Pentapetalae</taxon>
        <taxon>rosids</taxon>
        <taxon>malvids</taxon>
        <taxon>Myrtales</taxon>
        <taxon>Lythraceae</taxon>
        <taxon>Punica</taxon>
    </lineage>
</organism>
<keyword evidence="1" id="KW-0472">Membrane</keyword>
<keyword evidence="1" id="KW-1133">Transmembrane helix</keyword>
<dbReference type="Proteomes" id="UP000233551">
    <property type="component" value="Unassembled WGS sequence"/>
</dbReference>
<feature type="transmembrane region" description="Helical" evidence="1">
    <location>
        <begin position="12"/>
        <end position="31"/>
    </location>
</feature>
<dbReference type="AlphaFoldDB" id="A0A2I0IBV0"/>
<comment type="caution">
    <text evidence="2">The sequence shown here is derived from an EMBL/GenBank/DDBJ whole genome shotgun (WGS) entry which is preliminary data.</text>
</comment>
<reference evidence="2 3" key="1">
    <citation type="submission" date="2017-11" db="EMBL/GenBank/DDBJ databases">
        <title>De-novo sequencing of pomegranate (Punica granatum L.) genome.</title>
        <authorList>
            <person name="Akparov Z."/>
            <person name="Amiraslanov A."/>
            <person name="Hajiyeva S."/>
            <person name="Abbasov M."/>
            <person name="Kaur K."/>
            <person name="Hamwieh A."/>
            <person name="Solovyev V."/>
            <person name="Salamov A."/>
            <person name="Braich B."/>
            <person name="Kosarev P."/>
            <person name="Mahmoud A."/>
            <person name="Hajiyev E."/>
            <person name="Babayeva S."/>
            <person name="Izzatullayeva V."/>
            <person name="Mammadov A."/>
            <person name="Mammadov A."/>
            <person name="Sharifova S."/>
            <person name="Ojaghi J."/>
            <person name="Eynullazada K."/>
            <person name="Bayramov B."/>
            <person name="Abdulazimova A."/>
            <person name="Shahmuradov I."/>
        </authorList>
    </citation>
    <scope>NUCLEOTIDE SEQUENCE [LARGE SCALE GENOMIC DNA]</scope>
    <source>
        <strain evidence="3">cv. AG2017</strain>
        <tissue evidence="2">Leaf</tissue>
    </source>
</reference>
<evidence type="ECO:0000256" key="1">
    <source>
        <dbReference type="SAM" id="Phobius"/>
    </source>
</evidence>
<proteinExistence type="predicted"/>
<gene>
    <name evidence="2" type="ORF">CRG98_038142</name>
</gene>
<evidence type="ECO:0000313" key="2">
    <source>
        <dbReference type="EMBL" id="PKI41467.1"/>
    </source>
</evidence>
<keyword evidence="3" id="KW-1185">Reference proteome</keyword>
<keyword evidence="1" id="KW-0812">Transmembrane</keyword>
<sequence>MDGYSKQQDQSQFLFWKGISCWVGVYFGGVARHELSSLLPFPDNFKLVGSWISRRHVWAHLLDHLDIYGGISIFHFLHIVRLIWVLPWRWGPLWLGEEVRSGAFPFVKKQAWVSRGGDSNVSFLSSKG</sequence>
<evidence type="ECO:0000313" key="3">
    <source>
        <dbReference type="Proteomes" id="UP000233551"/>
    </source>
</evidence>
<name>A0A2I0IBV0_PUNGR</name>
<dbReference type="EMBL" id="PGOL01003367">
    <property type="protein sequence ID" value="PKI41467.1"/>
    <property type="molecule type" value="Genomic_DNA"/>
</dbReference>